<dbReference type="PANTHER" id="PTHR31827">
    <property type="entry name" value="EMB|CAB89363.1"/>
    <property type="match status" value="1"/>
</dbReference>
<protein>
    <recommendedName>
        <fullName evidence="2">WRKY19-like zinc finger domain-containing protein</fullName>
    </recommendedName>
</protein>
<feature type="compositionally biased region" description="Low complexity" evidence="1">
    <location>
        <begin position="103"/>
        <end position="118"/>
    </location>
</feature>
<dbReference type="AlphaFoldDB" id="A0AAQ3U9D2"/>
<dbReference type="Pfam" id="PF24906">
    <property type="entry name" value="Zf_WRKY19"/>
    <property type="match status" value="5"/>
</dbReference>
<evidence type="ECO:0000313" key="3">
    <source>
        <dbReference type="EMBL" id="WVZ85940.1"/>
    </source>
</evidence>
<feature type="region of interest" description="Disordered" evidence="1">
    <location>
        <begin position="80"/>
        <end position="149"/>
    </location>
</feature>
<feature type="domain" description="WRKY19-like zinc finger" evidence="2">
    <location>
        <begin position="445"/>
        <end position="469"/>
    </location>
</feature>
<accession>A0AAQ3U9D2</accession>
<dbReference type="PANTHER" id="PTHR31827:SF62">
    <property type="entry name" value="OS04G0458200 PROTEIN"/>
    <property type="match status" value="1"/>
</dbReference>
<feature type="compositionally biased region" description="Polar residues" evidence="1">
    <location>
        <begin position="334"/>
        <end position="355"/>
    </location>
</feature>
<gene>
    <name evidence="3" type="ORF">U9M48_032796</name>
</gene>
<evidence type="ECO:0000256" key="1">
    <source>
        <dbReference type="SAM" id="MobiDB-lite"/>
    </source>
</evidence>
<organism evidence="3 4">
    <name type="scientific">Paspalum notatum var. saurae</name>
    <dbReference type="NCBI Taxonomy" id="547442"/>
    <lineage>
        <taxon>Eukaryota</taxon>
        <taxon>Viridiplantae</taxon>
        <taxon>Streptophyta</taxon>
        <taxon>Embryophyta</taxon>
        <taxon>Tracheophyta</taxon>
        <taxon>Spermatophyta</taxon>
        <taxon>Magnoliopsida</taxon>
        <taxon>Liliopsida</taxon>
        <taxon>Poales</taxon>
        <taxon>Poaceae</taxon>
        <taxon>PACMAD clade</taxon>
        <taxon>Panicoideae</taxon>
        <taxon>Andropogonodae</taxon>
        <taxon>Paspaleae</taxon>
        <taxon>Paspalinae</taxon>
        <taxon>Paspalum</taxon>
    </lineage>
</organism>
<dbReference type="Proteomes" id="UP001341281">
    <property type="component" value="Chromosome 07"/>
</dbReference>
<feature type="region of interest" description="Disordered" evidence="1">
    <location>
        <begin position="334"/>
        <end position="397"/>
    </location>
</feature>
<feature type="compositionally biased region" description="Low complexity" evidence="1">
    <location>
        <begin position="376"/>
        <end position="387"/>
    </location>
</feature>
<keyword evidence="4" id="KW-1185">Reference proteome</keyword>
<evidence type="ECO:0000313" key="4">
    <source>
        <dbReference type="Proteomes" id="UP001341281"/>
    </source>
</evidence>
<dbReference type="EMBL" id="CP144751">
    <property type="protein sequence ID" value="WVZ85940.1"/>
    <property type="molecule type" value="Genomic_DNA"/>
</dbReference>
<feature type="domain" description="WRKY19-like zinc finger" evidence="2">
    <location>
        <begin position="598"/>
        <end position="622"/>
    </location>
</feature>
<feature type="region of interest" description="Disordered" evidence="1">
    <location>
        <begin position="1"/>
        <end position="61"/>
    </location>
</feature>
<feature type="domain" description="WRKY19-like zinc finger" evidence="2">
    <location>
        <begin position="495"/>
        <end position="519"/>
    </location>
</feature>
<sequence length="795" mass="83205">MLEQCSQLGAAWLSQPASRRAEPQPPAGFCQVIPPSSTHPPFSHGPTPTRTTPTRDWEANPTNLASPRLVLHPHSICASAPPCPAQNSRPHRRPSTETKEAPRSPSSLPSFSLLAPADSLPPPRRSAGRRRPASPPALRSRARNPISCPGRKITRPLFSELSTVLSHFLSHHCVSILTVMDKSFMDVPHSPLMSNPFVLVGCSEPTSTMENMGQSTLCMDGLSPAMASCIHINGNTQIMNDITARDDGSRLVLGLGPTPNFYSADCQSAGSKQAQRLPGQSSTFTDPGMLRLGLQMDGGTIHSFGVIDEASTSATVRNMGGYMPSLLFAPRSNSSVNETQVETPDLTHSGNSTQHLQHHLQLSPEPSAMTESSFGVSSDVVTATTTSERSHPRHPKKCRFKGCSKGARGASGLCIAHGGGQRCHKAGCHKGAESSSAYCKAHGGGRRCEELGCTKSAEGKTDYCIAHGGGHRCEHPGCPKAARGKSGRCIKHGGGKRCSVKGCIRSAEGKAGLCISHGGGRRCQYPDCGKGAQGSTLYCKGHGGGKRCIFDGCSKGAEGSTPLCKAHGGGKRCMFEGGGVCAKSVHGATEYCVAHGGGKRCSVPGCTKSARGRTDCCVKHGGGKRCKVDNCGKSAQGSTDFCKAHGGGKRCTWSTGCEKFSRGKSGFCAAHGTLMARQREQEVAKNVGSMIGPGLFSGIVVSSATAASSMTNEHSSSGVSTASDCDGTVRSQSMIPPQVLVPRSMMPSWSSEPVDGGREGGHVVPEGRVHGGGLLSLLGGSFRNANMEKLQNYPS</sequence>
<feature type="domain" description="WRKY19-like zinc finger" evidence="2">
    <location>
        <begin position="396"/>
        <end position="419"/>
    </location>
</feature>
<dbReference type="InterPro" id="IPR056866">
    <property type="entry name" value="Znf_WRKY19"/>
</dbReference>
<proteinExistence type="predicted"/>
<name>A0AAQ3U9D2_PASNO</name>
<reference evidence="3 4" key="1">
    <citation type="submission" date="2024-02" db="EMBL/GenBank/DDBJ databases">
        <title>High-quality chromosome-scale genome assembly of Pensacola bahiagrass (Paspalum notatum Flugge var. saurae).</title>
        <authorList>
            <person name="Vega J.M."/>
            <person name="Podio M."/>
            <person name="Orjuela J."/>
            <person name="Siena L.A."/>
            <person name="Pessino S.C."/>
            <person name="Combes M.C."/>
            <person name="Mariac C."/>
            <person name="Albertini E."/>
            <person name="Pupilli F."/>
            <person name="Ortiz J.P.A."/>
            <person name="Leblanc O."/>
        </authorList>
    </citation>
    <scope>NUCLEOTIDE SEQUENCE [LARGE SCALE GENOMIC DNA]</scope>
    <source>
        <strain evidence="3">R1</strain>
        <tissue evidence="3">Leaf</tissue>
    </source>
</reference>
<evidence type="ECO:0000259" key="2">
    <source>
        <dbReference type="Pfam" id="PF24906"/>
    </source>
</evidence>
<feature type="domain" description="WRKY19-like zinc finger" evidence="2">
    <location>
        <begin position="623"/>
        <end position="647"/>
    </location>
</feature>